<feature type="region of interest" description="Disordered" evidence="1">
    <location>
        <begin position="1"/>
        <end position="27"/>
    </location>
</feature>
<evidence type="ECO:0000256" key="1">
    <source>
        <dbReference type="SAM" id="MobiDB-lite"/>
    </source>
</evidence>
<accession>A0A0A9CV91</accession>
<sequence length="141" mass="16187">MKPAMSPKGSTFGSDTEEWHSSDSDDDPYFNSLVENFVIAAEDVRKSTLPDDNIDKKGDHQRKSDLYAESALNHYNNDKKNKIKYELISAITSWEIMDEKGCYSHVNFRAKGNQEKIQRRSFSLPSYVGTARPLYQHVCFL</sequence>
<evidence type="ECO:0000313" key="3">
    <source>
        <dbReference type="EMBL" id="JAD78353.1"/>
    </source>
</evidence>
<protein>
    <recommendedName>
        <fullName evidence="2">DUF3615 domain-containing protein</fullName>
    </recommendedName>
</protein>
<dbReference type="PANTHER" id="PTHR34710:SF20">
    <property type="entry name" value="OS10G0550200 PROTEIN"/>
    <property type="match status" value="1"/>
</dbReference>
<reference evidence="3" key="2">
    <citation type="journal article" date="2015" name="Data Brief">
        <title>Shoot transcriptome of the giant reed, Arundo donax.</title>
        <authorList>
            <person name="Barrero R.A."/>
            <person name="Guerrero F.D."/>
            <person name="Moolhuijzen P."/>
            <person name="Goolsby J.A."/>
            <person name="Tidwell J."/>
            <person name="Bellgard S.E."/>
            <person name="Bellgard M.I."/>
        </authorList>
    </citation>
    <scope>NUCLEOTIDE SEQUENCE</scope>
    <source>
        <tissue evidence="3">Shoot tissue taken approximately 20 cm above the soil surface</tissue>
    </source>
</reference>
<dbReference type="Pfam" id="PF12274">
    <property type="entry name" value="DUF3615"/>
    <property type="match status" value="1"/>
</dbReference>
<dbReference type="AlphaFoldDB" id="A0A0A9CV91"/>
<name>A0A0A9CV91_ARUDO</name>
<organism evidence="3">
    <name type="scientific">Arundo donax</name>
    <name type="common">Giant reed</name>
    <name type="synonym">Donax arundinaceus</name>
    <dbReference type="NCBI Taxonomy" id="35708"/>
    <lineage>
        <taxon>Eukaryota</taxon>
        <taxon>Viridiplantae</taxon>
        <taxon>Streptophyta</taxon>
        <taxon>Embryophyta</taxon>
        <taxon>Tracheophyta</taxon>
        <taxon>Spermatophyta</taxon>
        <taxon>Magnoliopsida</taxon>
        <taxon>Liliopsida</taxon>
        <taxon>Poales</taxon>
        <taxon>Poaceae</taxon>
        <taxon>PACMAD clade</taxon>
        <taxon>Arundinoideae</taxon>
        <taxon>Arundineae</taxon>
        <taxon>Arundo</taxon>
    </lineage>
</organism>
<proteinExistence type="predicted"/>
<evidence type="ECO:0000259" key="2">
    <source>
        <dbReference type="Pfam" id="PF12274"/>
    </source>
</evidence>
<feature type="domain" description="DUF3615" evidence="2">
    <location>
        <begin position="68"/>
        <end position="114"/>
    </location>
</feature>
<dbReference type="EMBL" id="GBRH01219542">
    <property type="protein sequence ID" value="JAD78353.1"/>
    <property type="molecule type" value="Transcribed_RNA"/>
</dbReference>
<dbReference type="PANTHER" id="PTHR34710">
    <property type="entry name" value="OS03G0834100 PROTEIN"/>
    <property type="match status" value="1"/>
</dbReference>
<reference evidence="3" key="1">
    <citation type="submission" date="2014-09" db="EMBL/GenBank/DDBJ databases">
        <authorList>
            <person name="Magalhaes I.L.F."/>
            <person name="Oliveira U."/>
            <person name="Santos F.R."/>
            <person name="Vidigal T.H.D.A."/>
            <person name="Brescovit A.D."/>
            <person name="Santos A.J."/>
        </authorList>
    </citation>
    <scope>NUCLEOTIDE SEQUENCE</scope>
    <source>
        <tissue evidence="3">Shoot tissue taken approximately 20 cm above the soil surface</tissue>
    </source>
</reference>
<dbReference type="InterPro" id="IPR022059">
    <property type="entry name" value="DUF3615"/>
</dbReference>